<dbReference type="GO" id="GO:0003824">
    <property type="term" value="F:catalytic activity"/>
    <property type="evidence" value="ECO:0007669"/>
    <property type="project" value="InterPro"/>
</dbReference>
<reference evidence="1 2" key="1">
    <citation type="submission" date="2017-11" db="EMBL/GenBank/DDBJ databases">
        <title>Genomic Encyclopedia of Archaeal and Bacterial Type Strains, Phase II (KMG-II): From Individual Species to Whole Genera.</title>
        <authorList>
            <person name="Goeker M."/>
        </authorList>
    </citation>
    <scope>NUCLEOTIDE SEQUENCE [LARGE SCALE GENOMIC DNA]</scope>
    <source>
        <strain evidence="1 2">DSM 27268</strain>
    </source>
</reference>
<dbReference type="EMBL" id="PGFG01000001">
    <property type="protein sequence ID" value="PJJ74630.1"/>
    <property type="molecule type" value="Genomic_DNA"/>
</dbReference>
<comment type="caution">
    <text evidence="1">The sequence shown here is derived from an EMBL/GenBank/DDBJ whole genome shotgun (WGS) entry which is preliminary data.</text>
</comment>
<evidence type="ECO:0000313" key="1">
    <source>
        <dbReference type="EMBL" id="PJJ74630.1"/>
    </source>
</evidence>
<evidence type="ECO:0000313" key="2">
    <source>
        <dbReference type="Proteomes" id="UP000230000"/>
    </source>
</evidence>
<dbReference type="InterPro" id="IPR014127">
    <property type="entry name" value="CHP02757"/>
</dbReference>
<organism evidence="1 2">
    <name type="scientific">Thermoflavifilum aggregans</name>
    <dbReference type="NCBI Taxonomy" id="454188"/>
    <lineage>
        <taxon>Bacteria</taxon>
        <taxon>Pseudomonadati</taxon>
        <taxon>Bacteroidota</taxon>
        <taxon>Chitinophagia</taxon>
        <taxon>Chitinophagales</taxon>
        <taxon>Chitinophagaceae</taxon>
        <taxon>Thermoflavifilum</taxon>
    </lineage>
</organism>
<dbReference type="AlphaFoldDB" id="A0A2M9CRS2"/>
<dbReference type="Pfam" id="PF09674">
    <property type="entry name" value="DUF2400"/>
    <property type="match status" value="1"/>
</dbReference>
<dbReference type="NCBIfam" id="TIGR02757">
    <property type="entry name" value="TIGR02757 family protein"/>
    <property type="match status" value="1"/>
</dbReference>
<gene>
    <name evidence="1" type="ORF">BXY57_0191</name>
</gene>
<dbReference type="RefSeq" id="WP_100313336.1">
    <property type="nucleotide sequence ID" value="NZ_PGFG01000001.1"/>
</dbReference>
<dbReference type="SUPFAM" id="SSF48150">
    <property type="entry name" value="DNA-glycosylase"/>
    <property type="match status" value="1"/>
</dbReference>
<accession>A0A2M9CRS2</accession>
<proteinExistence type="predicted"/>
<name>A0A2M9CRS2_9BACT</name>
<protein>
    <submittedName>
        <fullName evidence="1">Uncharacterized protein (TIGR02757 family)</fullName>
    </submittedName>
</protein>
<dbReference type="Proteomes" id="UP000230000">
    <property type="component" value="Unassembled WGS sequence"/>
</dbReference>
<sequence length="259" mass="30378">MNRPSHAIKKFLDEKFALYHHLDFIIHDPISVPHRFTQLQDIEISGFFTALIAWGSRTSIINSANRLMQLMDDAPYEFITQHRPADLKRFLSFSHRTFQPTDLLFFISFLREYYQHFISLETAFAAHLSPDNETVEAALNGFYQTVFSDEYPERTKKHLPAPFRGSSCKRLNMFLRWMVRRDDMGIDFGCWKQIKPHQLICPMDVHVVRVARRLGLIDSQTVNWKTACLLTQKLRTFDADDPVKYDFALFGLGVIEKWV</sequence>
<dbReference type="GO" id="GO:0006281">
    <property type="term" value="P:DNA repair"/>
    <property type="evidence" value="ECO:0007669"/>
    <property type="project" value="InterPro"/>
</dbReference>
<keyword evidence="2" id="KW-1185">Reference proteome</keyword>
<dbReference type="InterPro" id="IPR011257">
    <property type="entry name" value="DNA_glycosylase"/>
</dbReference>
<dbReference type="OrthoDB" id="9773332at2"/>